<dbReference type="OMA" id="WRNWYVD"/>
<proteinExistence type="predicted"/>
<sequence>MAASAFAGAGRAASGILQPLNILVSSAYQNCVKNASLISVLSTRHFSHIQTPVVSSTSRLTTSERNLTHGQISVILNRVVPLFPSVLNLLVRSLTYISTQKGKRKTVFLRLHCGLWVRRRAGSKKKLWKNEFVFCNKTQSKLLR</sequence>
<evidence type="ECO:0000313" key="2">
    <source>
        <dbReference type="Proteomes" id="UP000233020"/>
    </source>
</evidence>
<dbReference type="GO" id="GO:0005739">
    <property type="term" value="C:mitochondrion"/>
    <property type="evidence" value="ECO:0007669"/>
    <property type="project" value="UniProtKB-SubCell"/>
</dbReference>
<dbReference type="GO" id="GO:1990904">
    <property type="term" value="C:ribonucleoprotein complex"/>
    <property type="evidence" value="ECO:0007669"/>
    <property type="project" value="UniProtKB-KW"/>
</dbReference>
<dbReference type="Proteomes" id="UP000233020">
    <property type="component" value="Unplaced"/>
</dbReference>
<protein>
    <submittedName>
        <fullName evidence="1">Uncharacterized protein</fullName>
    </submittedName>
</protein>
<reference evidence="1" key="2">
    <citation type="submission" date="2025-09" db="UniProtKB">
        <authorList>
            <consortium name="Ensembl"/>
        </authorList>
    </citation>
    <scope>IDENTIFICATION</scope>
</reference>
<dbReference type="STRING" id="37293.ENSANAP00000028467"/>
<dbReference type="PANTHER" id="PTHR15909:SF0">
    <property type="entry name" value="LARGE RIBOSOMAL SUBUNIT PROTEIN BL35M"/>
    <property type="match status" value="1"/>
</dbReference>
<dbReference type="PANTHER" id="PTHR15909">
    <property type="entry name" value="39S RIBOSOMAL PROTEIN L35, MITOCHONDRIAL"/>
    <property type="match status" value="1"/>
</dbReference>
<accession>A0A2K5E5G1</accession>
<dbReference type="GO" id="GO:0005840">
    <property type="term" value="C:ribosome"/>
    <property type="evidence" value="ECO:0007669"/>
    <property type="project" value="UniProtKB-KW"/>
</dbReference>
<name>A0A2K5E5G1_AOTNA</name>
<dbReference type="AlphaFoldDB" id="A0A2K5E5G1"/>
<organism evidence="1 2">
    <name type="scientific">Aotus nancymaae</name>
    <name type="common">Ma's night monkey</name>
    <dbReference type="NCBI Taxonomy" id="37293"/>
    <lineage>
        <taxon>Eukaryota</taxon>
        <taxon>Metazoa</taxon>
        <taxon>Chordata</taxon>
        <taxon>Craniata</taxon>
        <taxon>Vertebrata</taxon>
        <taxon>Euteleostomi</taxon>
        <taxon>Mammalia</taxon>
        <taxon>Eutheria</taxon>
        <taxon>Euarchontoglires</taxon>
        <taxon>Primates</taxon>
        <taxon>Haplorrhini</taxon>
        <taxon>Platyrrhini</taxon>
        <taxon>Aotidae</taxon>
        <taxon>Aotus</taxon>
    </lineage>
</organism>
<dbReference type="Ensembl" id="ENSANAT00000046493.1">
    <property type="protein sequence ID" value="ENSANAP00000028467.1"/>
    <property type="gene ID" value="ENSANAG00000032087.1"/>
</dbReference>
<dbReference type="InterPro" id="IPR019338">
    <property type="entry name" value="Ribosomal_bL35m"/>
</dbReference>
<evidence type="ECO:0000313" key="1">
    <source>
        <dbReference type="Ensembl" id="ENSANAP00000028467.1"/>
    </source>
</evidence>
<dbReference type="GeneTree" id="ENSGT00390000007547"/>
<reference evidence="1" key="1">
    <citation type="submission" date="2025-08" db="UniProtKB">
        <authorList>
            <consortium name="Ensembl"/>
        </authorList>
    </citation>
    <scope>IDENTIFICATION</scope>
</reference>
<keyword evidence="2" id="KW-1185">Reference proteome</keyword>